<dbReference type="Proteomes" id="UP001558613">
    <property type="component" value="Unassembled WGS sequence"/>
</dbReference>
<dbReference type="EMBL" id="JAYMGO010000014">
    <property type="protein sequence ID" value="KAL1262129.1"/>
    <property type="molecule type" value="Genomic_DNA"/>
</dbReference>
<keyword evidence="2" id="KW-1185">Reference proteome</keyword>
<reference evidence="1 2" key="1">
    <citation type="submission" date="2023-09" db="EMBL/GenBank/DDBJ databases">
        <authorList>
            <person name="Wang M."/>
        </authorList>
    </citation>
    <scope>NUCLEOTIDE SEQUENCE [LARGE SCALE GENOMIC DNA]</scope>
    <source>
        <strain evidence="1">GT-2023</strain>
        <tissue evidence="1">Liver</tissue>
    </source>
</reference>
<evidence type="ECO:0000313" key="2">
    <source>
        <dbReference type="Proteomes" id="UP001558613"/>
    </source>
</evidence>
<sequence length="88" mass="10216">MKLSRERDVPVLVPQNFQVLEYGDFSECLHPARHRGAHRHLGHVRLLAPGKLSHHVRSLKLPKGLRGDASLWRANPDIQWSHVELQRY</sequence>
<proteinExistence type="predicted"/>
<organism evidence="1 2">
    <name type="scientific">Cirrhinus molitorella</name>
    <name type="common">mud carp</name>
    <dbReference type="NCBI Taxonomy" id="172907"/>
    <lineage>
        <taxon>Eukaryota</taxon>
        <taxon>Metazoa</taxon>
        <taxon>Chordata</taxon>
        <taxon>Craniata</taxon>
        <taxon>Vertebrata</taxon>
        <taxon>Euteleostomi</taxon>
        <taxon>Actinopterygii</taxon>
        <taxon>Neopterygii</taxon>
        <taxon>Teleostei</taxon>
        <taxon>Ostariophysi</taxon>
        <taxon>Cypriniformes</taxon>
        <taxon>Cyprinidae</taxon>
        <taxon>Labeoninae</taxon>
        <taxon>Labeonini</taxon>
        <taxon>Cirrhinus</taxon>
    </lineage>
</organism>
<gene>
    <name evidence="1" type="ORF">QQF64_007394</name>
</gene>
<name>A0ABR3MAH7_9TELE</name>
<protein>
    <submittedName>
        <fullName evidence="1">Uncharacterized protein</fullName>
    </submittedName>
</protein>
<evidence type="ECO:0000313" key="1">
    <source>
        <dbReference type="EMBL" id="KAL1262129.1"/>
    </source>
</evidence>
<accession>A0ABR3MAH7</accession>
<comment type="caution">
    <text evidence="1">The sequence shown here is derived from an EMBL/GenBank/DDBJ whole genome shotgun (WGS) entry which is preliminary data.</text>
</comment>